<dbReference type="PIRSF" id="PIRSF001535">
    <property type="entry name" value="ProRS_1"/>
    <property type="match status" value="1"/>
</dbReference>
<evidence type="ECO:0000256" key="5">
    <source>
        <dbReference type="ARBA" id="ARBA00022741"/>
    </source>
</evidence>
<evidence type="ECO:0000256" key="8">
    <source>
        <dbReference type="ARBA" id="ARBA00023146"/>
    </source>
</evidence>
<evidence type="ECO:0000256" key="2">
    <source>
        <dbReference type="ARBA" id="ARBA00011738"/>
    </source>
</evidence>
<keyword evidence="8 10" id="KW-0030">Aminoacyl-tRNA synthetase</keyword>
<dbReference type="InterPro" id="IPR002316">
    <property type="entry name" value="Pro-tRNA-ligase_IIa"/>
</dbReference>
<evidence type="ECO:0000256" key="10">
    <source>
        <dbReference type="HAMAP-Rule" id="MF_01569"/>
    </source>
</evidence>
<feature type="domain" description="Aminoacyl-transfer RNA synthetases class-II family profile" evidence="11">
    <location>
        <begin position="38"/>
        <end position="468"/>
    </location>
</feature>
<dbReference type="SUPFAM" id="SSF52954">
    <property type="entry name" value="Class II aaRS ABD-related"/>
    <property type="match status" value="1"/>
</dbReference>
<organism evidence="12 13">
    <name type="scientific">Pseudodesulfovibrio methanolicus</name>
    <dbReference type="NCBI Taxonomy" id="3126690"/>
    <lineage>
        <taxon>Bacteria</taxon>
        <taxon>Pseudomonadati</taxon>
        <taxon>Thermodesulfobacteriota</taxon>
        <taxon>Desulfovibrionia</taxon>
        <taxon>Desulfovibrionales</taxon>
        <taxon>Desulfovibrionaceae</taxon>
    </lineage>
</organism>
<dbReference type="NCBIfam" id="NF006625">
    <property type="entry name" value="PRK09194.1"/>
    <property type="match status" value="1"/>
</dbReference>
<dbReference type="HAMAP" id="MF_01569">
    <property type="entry name" value="Pro_tRNA_synth_type1"/>
    <property type="match status" value="1"/>
</dbReference>
<keyword evidence="3 10" id="KW-0963">Cytoplasm</keyword>
<dbReference type="InterPro" id="IPR036621">
    <property type="entry name" value="Anticodon-bd_dom_sf"/>
</dbReference>
<evidence type="ECO:0000259" key="11">
    <source>
        <dbReference type="PROSITE" id="PS50862"/>
    </source>
</evidence>
<dbReference type="InterPro" id="IPR002314">
    <property type="entry name" value="aa-tRNA-synt_IIb"/>
</dbReference>
<dbReference type="InterPro" id="IPR023717">
    <property type="entry name" value="Pro-tRNA-Synthase_IIa_type1"/>
</dbReference>
<name>A0ABZ2J2R2_9BACT</name>
<comment type="subcellular location">
    <subcellularLocation>
        <location evidence="1 10">Cytoplasm</location>
    </subcellularLocation>
</comment>
<evidence type="ECO:0000256" key="7">
    <source>
        <dbReference type="ARBA" id="ARBA00022917"/>
    </source>
</evidence>
<dbReference type="SUPFAM" id="SSF55681">
    <property type="entry name" value="Class II aaRS and biotin synthetases"/>
    <property type="match status" value="1"/>
</dbReference>
<dbReference type="CDD" id="cd00779">
    <property type="entry name" value="ProRS_core_prok"/>
    <property type="match status" value="1"/>
</dbReference>
<protein>
    <recommendedName>
        <fullName evidence="10">Proline--tRNA ligase</fullName>
        <ecNumber evidence="10">6.1.1.15</ecNumber>
    </recommendedName>
    <alternativeName>
        <fullName evidence="10">Prolyl-tRNA synthetase</fullName>
        <shortName evidence="10">ProRS</shortName>
    </alternativeName>
</protein>
<comment type="catalytic activity">
    <reaction evidence="9 10">
        <text>tRNA(Pro) + L-proline + ATP = L-prolyl-tRNA(Pro) + AMP + diphosphate</text>
        <dbReference type="Rhea" id="RHEA:14305"/>
        <dbReference type="Rhea" id="RHEA-COMP:9700"/>
        <dbReference type="Rhea" id="RHEA-COMP:9702"/>
        <dbReference type="ChEBI" id="CHEBI:30616"/>
        <dbReference type="ChEBI" id="CHEBI:33019"/>
        <dbReference type="ChEBI" id="CHEBI:60039"/>
        <dbReference type="ChEBI" id="CHEBI:78442"/>
        <dbReference type="ChEBI" id="CHEBI:78532"/>
        <dbReference type="ChEBI" id="CHEBI:456215"/>
        <dbReference type="EC" id="6.1.1.15"/>
    </reaction>
</comment>
<sequence>MRLSRYYIPTLKEDPADAEVVSHKLLMRAGMIRKLTSGIYNYLPLGLRSINKVAQIVREEMDRAGALEVLLPTVQPADLWKETGRWEYYGKELLRFKDRHDRDYCLGPTHEEVITDLVRGEIKSYKQLPVNLYQIQTKFRDEIRPRFGLMRGREFIMKDAYSFDKDEAGAEESYFGMFNAYKAAFSRIGLRFKPVQADSGAIGGDFSHEFMVLAETGEDTIASCLSCDFAANLEKAKVKPLGTWTSLDEDLVPPLEEVATPGAHTVDEVCAFLGVSPKRLVKTLLFVVDGKPVAGLVRGDRELNDVKLRNLVGGNEIELADEATVRRLTGAPVGFAGPVGLDPEVPVYADQELMTEIDWVAGANKGDTHVRHLSLKRDCAIEKFHDLRVIEPTDPCPECGGEIEFTKGIEVGHVFKLGLKYSEKMEATFLDENGKTQYMIMGCYGIGVSRIVASAIEQNNDENGCCFPPSIAPFEVCLISLGGKDQDVADKAEELYGELKKLGVDVAFDDRKERPGVKFAEADLIGYPMQLVLGGKGLKNGIIEAKDRKTGEKIELPLDTFAASFADWRNQIWNNWGLETP</sequence>
<keyword evidence="7 10" id="KW-0648">Protein biosynthesis</keyword>
<dbReference type="Proteomes" id="UP001385389">
    <property type="component" value="Chromosome"/>
</dbReference>
<comment type="domain">
    <text evidence="10">Consists of three domains: the N-terminal catalytic domain, the editing domain and the C-terminal anticodon-binding domain.</text>
</comment>
<dbReference type="RefSeq" id="WP_338669578.1">
    <property type="nucleotide sequence ID" value="NZ_CP146609.1"/>
</dbReference>
<dbReference type="PRINTS" id="PR01046">
    <property type="entry name" value="TRNASYNTHPRO"/>
</dbReference>
<dbReference type="InterPro" id="IPR004500">
    <property type="entry name" value="Pro-tRNA-synth_IIa_bac-type"/>
</dbReference>
<evidence type="ECO:0000256" key="3">
    <source>
        <dbReference type="ARBA" id="ARBA00022490"/>
    </source>
</evidence>
<evidence type="ECO:0000256" key="9">
    <source>
        <dbReference type="ARBA" id="ARBA00047671"/>
    </source>
</evidence>
<dbReference type="InterPro" id="IPR004154">
    <property type="entry name" value="Anticodon-bd"/>
</dbReference>
<dbReference type="SUPFAM" id="SSF55826">
    <property type="entry name" value="YbaK/ProRS associated domain"/>
    <property type="match status" value="1"/>
</dbReference>
<accession>A0ABZ2J2R2</accession>
<dbReference type="PROSITE" id="PS50862">
    <property type="entry name" value="AA_TRNA_LIGASE_II"/>
    <property type="match status" value="1"/>
</dbReference>
<reference evidence="12 13" key="1">
    <citation type="submission" date="2024-03" db="EMBL/GenBank/DDBJ databases">
        <title>Phenotype and Genome Characterization of a Sulfate-Reducing Bacterium Pseudodesulfovibrio sp. strain 5S69, isolated from Petroleum Reservoir in Tatarstan (Russia).</title>
        <authorList>
            <person name="Bidzhieva S.K."/>
            <person name="Kadnikov V."/>
            <person name="Tourova T.P."/>
            <person name="Samigullina S.R."/>
            <person name="Sokolova D.S."/>
            <person name="Poltaraus A.B."/>
            <person name="Avtukh A.N."/>
            <person name="Tereshina V.M."/>
            <person name="Mardanov A.V."/>
            <person name="Nazina T.N."/>
        </authorList>
    </citation>
    <scope>NUCLEOTIDE SEQUENCE [LARGE SCALE GENOMIC DNA]</scope>
    <source>
        <strain evidence="12 13">5S69</strain>
    </source>
</reference>
<keyword evidence="13" id="KW-1185">Reference proteome</keyword>
<keyword evidence="4 10" id="KW-0436">Ligase</keyword>
<dbReference type="PANTHER" id="PTHR42753">
    <property type="entry name" value="MITOCHONDRIAL RIBOSOME PROTEIN L39/PROLYL-TRNA LIGASE FAMILY MEMBER"/>
    <property type="match status" value="1"/>
</dbReference>
<dbReference type="EMBL" id="CP146609">
    <property type="protein sequence ID" value="WWX23882.1"/>
    <property type="molecule type" value="Genomic_DNA"/>
</dbReference>
<evidence type="ECO:0000256" key="4">
    <source>
        <dbReference type="ARBA" id="ARBA00022598"/>
    </source>
</evidence>
<dbReference type="InterPro" id="IPR044140">
    <property type="entry name" value="ProRS_anticodon_short"/>
</dbReference>
<dbReference type="GO" id="GO:0004827">
    <property type="term" value="F:proline-tRNA ligase activity"/>
    <property type="evidence" value="ECO:0007669"/>
    <property type="project" value="UniProtKB-EC"/>
</dbReference>
<dbReference type="EC" id="6.1.1.15" evidence="10"/>
<evidence type="ECO:0000313" key="13">
    <source>
        <dbReference type="Proteomes" id="UP001385389"/>
    </source>
</evidence>
<dbReference type="Gene3D" id="3.30.930.10">
    <property type="entry name" value="Bira Bifunctional Protein, Domain 2"/>
    <property type="match status" value="2"/>
</dbReference>
<dbReference type="CDD" id="cd00861">
    <property type="entry name" value="ProRS_anticodon_short"/>
    <property type="match status" value="1"/>
</dbReference>
<evidence type="ECO:0000313" key="12">
    <source>
        <dbReference type="EMBL" id="WWX23882.1"/>
    </source>
</evidence>
<dbReference type="Pfam" id="PF04073">
    <property type="entry name" value="tRNA_edit"/>
    <property type="match status" value="1"/>
</dbReference>
<dbReference type="CDD" id="cd04334">
    <property type="entry name" value="ProRS-INS"/>
    <property type="match status" value="1"/>
</dbReference>
<comment type="function">
    <text evidence="10">Catalyzes the attachment of proline to tRNA(Pro) in a two-step reaction: proline is first activated by ATP to form Pro-AMP and then transferred to the acceptor end of tRNA(Pro). As ProRS can inadvertently accommodate and process non-cognate amino acids such as alanine and cysteine, to avoid such errors it has two additional distinct editing activities against alanine. One activity is designated as 'pretransfer' editing and involves the tRNA(Pro)-independent hydrolysis of activated Ala-AMP. The other activity is designated 'posttransfer' editing and involves deacylation of mischarged Ala-tRNA(Pro). The misacylated Cys-tRNA(Pro) is not edited by ProRS.</text>
</comment>
<dbReference type="InterPro" id="IPR050062">
    <property type="entry name" value="Pro-tRNA_synthetase"/>
</dbReference>
<comment type="similarity">
    <text evidence="10">Belongs to the class-II aminoacyl-tRNA synthetase family. ProS type 1 subfamily.</text>
</comment>
<dbReference type="InterPro" id="IPR007214">
    <property type="entry name" value="YbaK/aa-tRNA-synth-assoc-dom"/>
</dbReference>
<dbReference type="NCBIfam" id="TIGR00409">
    <property type="entry name" value="proS_fam_II"/>
    <property type="match status" value="1"/>
</dbReference>
<evidence type="ECO:0000256" key="6">
    <source>
        <dbReference type="ARBA" id="ARBA00022840"/>
    </source>
</evidence>
<keyword evidence="6 10" id="KW-0067">ATP-binding</keyword>
<dbReference type="PANTHER" id="PTHR42753:SF2">
    <property type="entry name" value="PROLINE--TRNA LIGASE"/>
    <property type="match status" value="1"/>
</dbReference>
<dbReference type="InterPro" id="IPR045864">
    <property type="entry name" value="aa-tRNA-synth_II/BPL/LPL"/>
</dbReference>
<proteinExistence type="inferred from homology"/>
<dbReference type="Gene3D" id="3.40.50.800">
    <property type="entry name" value="Anticodon-binding domain"/>
    <property type="match status" value="1"/>
</dbReference>
<dbReference type="Pfam" id="PF00587">
    <property type="entry name" value="tRNA-synt_2b"/>
    <property type="match status" value="1"/>
</dbReference>
<dbReference type="InterPro" id="IPR006195">
    <property type="entry name" value="aa-tRNA-synth_II"/>
</dbReference>
<comment type="subunit">
    <text evidence="2 10">Homodimer.</text>
</comment>
<dbReference type="Pfam" id="PF03129">
    <property type="entry name" value="HGTP_anticodon"/>
    <property type="match status" value="1"/>
</dbReference>
<dbReference type="Gene3D" id="3.90.960.10">
    <property type="entry name" value="YbaK/aminoacyl-tRNA synthetase-associated domain"/>
    <property type="match status" value="1"/>
</dbReference>
<dbReference type="InterPro" id="IPR033730">
    <property type="entry name" value="ProRS_core_prok"/>
</dbReference>
<keyword evidence="5 10" id="KW-0547">Nucleotide-binding</keyword>
<dbReference type="InterPro" id="IPR036754">
    <property type="entry name" value="YbaK/aa-tRNA-synt-asso_dom_sf"/>
</dbReference>
<gene>
    <name evidence="10" type="primary">proS</name>
    <name evidence="12" type="ORF">V8V93_06650</name>
</gene>
<evidence type="ECO:0000256" key="1">
    <source>
        <dbReference type="ARBA" id="ARBA00004496"/>
    </source>
</evidence>